<feature type="disulfide bond" description="Redox-active" evidence="5">
    <location>
        <begin position="31"/>
        <end position="34"/>
    </location>
</feature>
<dbReference type="InterPro" id="IPR017937">
    <property type="entry name" value="Thioredoxin_CS"/>
</dbReference>
<dbReference type="CDD" id="cd02947">
    <property type="entry name" value="TRX_family"/>
    <property type="match status" value="1"/>
</dbReference>
<dbReference type="OrthoDB" id="10263751at2759"/>
<feature type="domain" description="Thioredoxin" evidence="6">
    <location>
        <begin position="1"/>
        <end position="106"/>
    </location>
</feature>
<gene>
    <name evidence="7" type="ORF">ABL_06945</name>
</gene>
<dbReference type="EMBL" id="BCMY01000012">
    <property type="protein sequence ID" value="GAQ44284.1"/>
    <property type="molecule type" value="Genomic_DNA"/>
</dbReference>
<proteinExistence type="inferred from homology"/>
<reference evidence="8" key="1">
    <citation type="journal article" date="2016" name="Genome Announc.">
        <title>Draft genome sequence of Aspergillus niger strain An76.</title>
        <authorList>
            <person name="Gong W."/>
            <person name="Cheng Z."/>
            <person name="Zhang H."/>
            <person name="Liu L."/>
            <person name="Gao P."/>
            <person name="Wang L."/>
        </authorList>
    </citation>
    <scope>NUCLEOTIDE SEQUENCE [LARGE SCALE GENOMIC DNA]</scope>
    <source>
        <strain evidence="8">An76</strain>
    </source>
</reference>
<dbReference type="Pfam" id="PF00085">
    <property type="entry name" value="Thioredoxin"/>
    <property type="match status" value="1"/>
</dbReference>
<dbReference type="InterPro" id="IPR036249">
    <property type="entry name" value="Thioredoxin-like_sf"/>
</dbReference>
<dbReference type="PRINTS" id="PR00421">
    <property type="entry name" value="THIOREDOXIN"/>
</dbReference>
<dbReference type="PIRSF" id="PIRSF000077">
    <property type="entry name" value="Thioredoxin"/>
    <property type="match status" value="1"/>
</dbReference>
<evidence type="ECO:0000256" key="5">
    <source>
        <dbReference type="PIRSR" id="PIRSR000077-4"/>
    </source>
</evidence>
<dbReference type="InterPro" id="IPR005746">
    <property type="entry name" value="Thioredoxin"/>
</dbReference>
<sequence length="106" mass="11501">MPVPAIESLSDFQALINSGSVVIIDFWATWCGPCRMISPVFEELASNSALSTTQFAKVDADTQDEISQEVGIRSLPTFMVFKNGQKVDELVGASPQGLSKLVERHA</sequence>
<feature type="active site" description="Nucleophile" evidence="4">
    <location>
        <position position="34"/>
    </location>
</feature>
<evidence type="ECO:0000313" key="7">
    <source>
        <dbReference type="EMBL" id="GAQ44284.1"/>
    </source>
</evidence>
<dbReference type="OMA" id="WCIPSVF"/>
<keyword evidence="5" id="KW-0676">Redox-active center</keyword>
<evidence type="ECO:0000259" key="6">
    <source>
        <dbReference type="PROSITE" id="PS51352"/>
    </source>
</evidence>
<dbReference type="SUPFAM" id="SSF52833">
    <property type="entry name" value="Thioredoxin-like"/>
    <property type="match status" value="1"/>
</dbReference>
<feature type="site" description="Deprotonates C-terminal active site Cys" evidence="4">
    <location>
        <position position="25"/>
    </location>
</feature>
<dbReference type="PROSITE" id="PS51352">
    <property type="entry name" value="THIOREDOXIN_2"/>
    <property type="match status" value="1"/>
</dbReference>
<dbReference type="Gene3D" id="3.40.30.10">
    <property type="entry name" value="Glutaredoxin"/>
    <property type="match status" value="1"/>
</dbReference>
<dbReference type="Proteomes" id="UP000068243">
    <property type="component" value="Unassembled WGS sequence"/>
</dbReference>
<evidence type="ECO:0000256" key="4">
    <source>
        <dbReference type="PIRSR" id="PIRSR000077-1"/>
    </source>
</evidence>
<evidence type="ECO:0000256" key="2">
    <source>
        <dbReference type="ARBA" id="ARBA00023157"/>
    </source>
</evidence>
<dbReference type="VEuPathDB" id="FungiDB:ATCC64974_109120"/>
<dbReference type="AlphaFoldDB" id="A0A100IN70"/>
<protein>
    <recommendedName>
        <fullName evidence="3">Thioredoxin</fullName>
    </recommendedName>
</protein>
<organism evidence="7 8">
    <name type="scientific">Aspergillus niger</name>
    <dbReference type="NCBI Taxonomy" id="5061"/>
    <lineage>
        <taxon>Eukaryota</taxon>
        <taxon>Fungi</taxon>
        <taxon>Dikarya</taxon>
        <taxon>Ascomycota</taxon>
        <taxon>Pezizomycotina</taxon>
        <taxon>Eurotiomycetes</taxon>
        <taxon>Eurotiomycetidae</taxon>
        <taxon>Eurotiales</taxon>
        <taxon>Aspergillaceae</taxon>
        <taxon>Aspergillus</taxon>
        <taxon>Aspergillus subgen. Circumdati</taxon>
    </lineage>
</organism>
<dbReference type="VEuPathDB" id="FungiDB:M747DRAFT_292446"/>
<evidence type="ECO:0000256" key="3">
    <source>
        <dbReference type="PIRNR" id="PIRNR000077"/>
    </source>
</evidence>
<dbReference type="FunFam" id="3.40.30.10:FF:000245">
    <property type="entry name" value="Thioredoxin"/>
    <property type="match status" value="1"/>
</dbReference>
<feature type="site" description="Contributes to redox potential value" evidence="4">
    <location>
        <position position="32"/>
    </location>
</feature>
<comment type="caution">
    <text evidence="7">The sequence shown here is derived from an EMBL/GenBank/DDBJ whole genome shotgun (WGS) entry which is preliminary data.</text>
</comment>
<dbReference type="PANTHER" id="PTHR46115">
    <property type="entry name" value="THIOREDOXIN-LIKE PROTEIN 1"/>
    <property type="match status" value="1"/>
</dbReference>
<keyword evidence="2 5" id="KW-1015">Disulfide bond</keyword>
<dbReference type="VEuPathDB" id="FungiDB:An18g03380"/>
<name>A0A100IN70_ASPNG</name>
<feature type="site" description="Contributes to redox potential value" evidence="4">
    <location>
        <position position="33"/>
    </location>
</feature>
<dbReference type="InterPro" id="IPR013766">
    <property type="entry name" value="Thioredoxin_domain"/>
</dbReference>
<comment type="similarity">
    <text evidence="1 3">Belongs to the thioredoxin family.</text>
</comment>
<evidence type="ECO:0000256" key="1">
    <source>
        <dbReference type="ARBA" id="ARBA00008987"/>
    </source>
</evidence>
<dbReference type="NCBIfam" id="TIGR01068">
    <property type="entry name" value="thioredoxin"/>
    <property type="match status" value="1"/>
</dbReference>
<dbReference type="VEuPathDB" id="FungiDB:ASPNIDRAFT2_1147513"/>
<accession>A0A100IN70</accession>
<feature type="active site" description="Nucleophile" evidence="4">
    <location>
        <position position="31"/>
    </location>
</feature>
<evidence type="ECO:0000313" key="8">
    <source>
        <dbReference type="Proteomes" id="UP000068243"/>
    </source>
</evidence>
<dbReference type="GO" id="GO:0015035">
    <property type="term" value="F:protein-disulfide reductase activity"/>
    <property type="evidence" value="ECO:0007669"/>
    <property type="project" value="InterPro"/>
</dbReference>
<dbReference type="PROSITE" id="PS00194">
    <property type="entry name" value="THIOREDOXIN_1"/>
    <property type="match status" value="1"/>
</dbReference>